<dbReference type="OrthoDB" id="963478at2"/>
<gene>
    <name evidence="3" type="ORF">FQP86_09215</name>
</gene>
<sequence length="615" mass="65938">MKHTHDYYAQIFMLLMTGKRGYYRPEVVDALMANTEAVALVDDFTELFQAHVTESSSGDTADTTREDCASVPVQMPLPATTMFEMPTPDMITPEPITLTALEEAPSATPQAVAPGRDDAEPVEKTVLVPESSQPSESTQPSESSERHEASLESSVSPHEIREPIDVQETTLSPGDVPAPSAAPKEPSVSEVTRNIPNGRSGQYYQHDLGALLSAASSAVTDITLVDDGGTGLVIEGHQLIGELAAAGNFQLVVTGCADDGTCLARWTLRLAIIANPRDLWKTLPSDAQALYAKADCDVARETSPAGWQMFMASQRGRSHAHRGGQRDDHGVIQTTSAGWNILAVADGAGSCVLSRQGSLLASTRTVEGLAAYLEADEGTLEGVVLEYFEQQSTLKTPPKAWIDALYHSVFTSLHQGYKAICEEAQASNQPVKAFSTTLLLALHKPSPQGDLVITFGIGDGGIAVLETGRAATLMNHVDAGAHAGQTRFLDGAVFSNAEQDFYPRIRIQRFTALEALVLATDGITDPMFESDNDLQMGESWWRMFDDLAPSLNGPQATGALAEDSAADAVSGPVDDPLVRYLDFFTPGHHDDRTLAVLLRPHTGSETTQEEGANHE</sequence>
<feature type="domain" description="PPM-type phosphatase" evidence="2">
    <location>
        <begin position="315"/>
        <end position="561"/>
    </location>
</feature>
<dbReference type="Gene3D" id="3.60.40.10">
    <property type="entry name" value="PPM-type phosphatase domain"/>
    <property type="match status" value="1"/>
</dbReference>
<feature type="region of interest" description="Disordered" evidence="1">
    <location>
        <begin position="105"/>
        <end position="200"/>
    </location>
</feature>
<reference evidence="3 4" key="1">
    <citation type="submission" date="2019-07" db="EMBL/GenBank/DDBJ databases">
        <title>Diversity of Bacteria from Kongsfjorden, Arctic.</title>
        <authorList>
            <person name="Yu Y."/>
        </authorList>
    </citation>
    <scope>NUCLEOTIDE SEQUENCE [LARGE SCALE GENOMIC DNA]</scope>
    <source>
        <strain evidence="3 4">SM1923</strain>
    </source>
</reference>
<comment type="caution">
    <text evidence="3">The sequence shown here is derived from an EMBL/GenBank/DDBJ whole genome shotgun (WGS) entry which is preliminary data.</text>
</comment>
<dbReference type="RefSeq" id="WP_144727505.1">
    <property type="nucleotide sequence ID" value="NZ_CAWOWR010000116.1"/>
</dbReference>
<feature type="compositionally biased region" description="Low complexity" evidence="1">
    <location>
        <begin position="129"/>
        <end position="142"/>
    </location>
</feature>
<evidence type="ECO:0000313" key="4">
    <source>
        <dbReference type="Proteomes" id="UP000319941"/>
    </source>
</evidence>
<evidence type="ECO:0000259" key="2">
    <source>
        <dbReference type="Pfam" id="PF13672"/>
    </source>
</evidence>
<keyword evidence="4" id="KW-1185">Reference proteome</keyword>
<dbReference type="SUPFAM" id="SSF81606">
    <property type="entry name" value="PP2C-like"/>
    <property type="match status" value="1"/>
</dbReference>
<dbReference type="Pfam" id="PF13672">
    <property type="entry name" value="PP2C_2"/>
    <property type="match status" value="1"/>
</dbReference>
<evidence type="ECO:0000256" key="1">
    <source>
        <dbReference type="SAM" id="MobiDB-lite"/>
    </source>
</evidence>
<dbReference type="InterPro" id="IPR001932">
    <property type="entry name" value="PPM-type_phosphatase-like_dom"/>
</dbReference>
<dbReference type="Proteomes" id="UP000319941">
    <property type="component" value="Unassembled WGS sequence"/>
</dbReference>
<accession>A0A558HLN2</accession>
<dbReference type="EMBL" id="VNFH01000006">
    <property type="protein sequence ID" value="TVU69988.1"/>
    <property type="molecule type" value="Genomic_DNA"/>
</dbReference>
<dbReference type="STRING" id="553385.GCA_000591415_02811"/>
<dbReference type="InterPro" id="IPR036457">
    <property type="entry name" value="PPM-type-like_dom_sf"/>
</dbReference>
<protein>
    <recommendedName>
        <fullName evidence="2">PPM-type phosphatase domain-containing protein</fullName>
    </recommendedName>
</protein>
<dbReference type="AlphaFoldDB" id="A0A558HLN2"/>
<evidence type="ECO:0000313" key="3">
    <source>
        <dbReference type="EMBL" id="TVU69988.1"/>
    </source>
</evidence>
<name>A0A558HLN2_9GAMM</name>
<proteinExistence type="predicted"/>
<organism evidence="3 4">
    <name type="scientific">Cobetia crustatorum</name>
    <dbReference type="NCBI Taxonomy" id="553385"/>
    <lineage>
        <taxon>Bacteria</taxon>
        <taxon>Pseudomonadati</taxon>
        <taxon>Pseudomonadota</taxon>
        <taxon>Gammaproteobacteria</taxon>
        <taxon>Oceanospirillales</taxon>
        <taxon>Halomonadaceae</taxon>
        <taxon>Cobetia</taxon>
    </lineage>
</organism>
<feature type="compositionally biased region" description="Polar residues" evidence="1">
    <location>
        <begin position="189"/>
        <end position="200"/>
    </location>
</feature>